<dbReference type="InterPro" id="IPR020616">
    <property type="entry name" value="Thiolase_N"/>
</dbReference>
<dbReference type="GO" id="GO:0006869">
    <property type="term" value="P:lipid transport"/>
    <property type="evidence" value="ECO:0007669"/>
    <property type="project" value="UniProtKB-KW"/>
</dbReference>
<feature type="domain" description="Thiolase C-terminal" evidence="8">
    <location>
        <begin position="245"/>
        <end position="366"/>
    </location>
</feature>
<dbReference type="InterPro" id="IPR002155">
    <property type="entry name" value="Thiolase"/>
</dbReference>
<dbReference type="Pfam" id="PF00108">
    <property type="entry name" value="Thiolase_N"/>
    <property type="match status" value="1"/>
</dbReference>
<keyword evidence="4" id="KW-0445">Lipid transport</keyword>
<evidence type="ECO:0000313" key="10">
    <source>
        <dbReference type="Proteomes" id="UP000824005"/>
    </source>
</evidence>
<evidence type="ECO:0000259" key="7">
    <source>
        <dbReference type="Pfam" id="PF00108"/>
    </source>
</evidence>
<dbReference type="EC" id="2.3.1.176" evidence="1"/>
<reference evidence="9" key="1">
    <citation type="journal article" date="2021" name="PeerJ">
        <title>Extensive microbial diversity within the chicken gut microbiome revealed by metagenomics and culture.</title>
        <authorList>
            <person name="Gilroy R."/>
            <person name="Ravi A."/>
            <person name="Getino M."/>
            <person name="Pursley I."/>
            <person name="Horton D.L."/>
            <person name="Alikhan N.F."/>
            <person name="Baker D."/>
            <person name="Gharbi K."/>
            <person name="Hall N."/>
            <person name="Watson M."/>
            <person name="Adriaenssens E.M."/>
            <person name="Foster-Nyarko E."/>
            <person name="Jarju S."/>
            <person name="Secka A."/>
            <person name="Antonio M."/>
            <person name="Oren A."/>
            <person name="Chaudhuri R.R."/>
            <person name="La Ragione R."/>
            <person name="Hildebrand F."/>
            <person name="Pallen M.J."/>
        </authorList>
    </citation>
    <scope>NUCLEOTIDE SEQUENCE</scope>
    <source>
        <strain evidence="9">ChiGjej1B1-98</strain>
    </source>
</reference>
<comment type="caution">
    <text evidence="9">The sequence shown here is derived from an EMBL/GenBank/DDBJ whole genome shotgun (WGS) entry which is preliminary data.</text>
</comment>
<keyword evidence="5" id="KW-0446">Lipid-binding</keyword>
<dbReference type="PROSITE" id="PS00737">
    <property type="entry name" value="THIOLASE_2"/>
    <property type="match status" value="1"/>
</dbReference>
<dbReference type="AlphaFoldDB" id="A0A9D2C928"/>
<keyword evidence="2" id="KW-0813">Transport</keyword>
<protein>
    <recommendedName>
        <fullName evidence="1">propanoyl-CoA C-acyltransferase</fullName>
        <ecNumber evidence="1">2.3.1.176</ecNumber>
    </recommendedName>
    <alternativeName>
        <fullName evidence="6">Propanoyl-CoA C-acyltransferase</fullName>
    </alternativeName>
</protein>
<dbReference type="PANTHER" id="PTHR42870:SF1">
    <property type="entry name" value="NON-SPECIFIC LIPID-TRANSFER PROTEIN-LIKE 2"/>
    <property type="match status" value="1"/>
</dbReference>
<dbReference type="InterPro" id="IPR016039">
    <property type="entry name" value="Thiolase-like"/>
</dbReference>
<name>A0A9D2C928_9MICO</name>
<dbReference type="PANTHER" id="PTHR42870">
    <property type="entry name" value="ACETYL-COA C-ACETYLTRANSFERASE"/>
    <property type="match status" value="1"/>
</dbReference>
<evidence type="ECO:0000256" key="6">
    <source>
        <dbReference type="ARBA" id="ARBA00032316"/>
    </source>
</evidence>
<keyword evidence="3" id="KW-0808">Transferase</keyword>
<dbReference type="Proteomes" id="UP000824005">
    <property type="component" value="Unassembled WGS sequence"/>
</dbReference>
<dbReference type="Pfam" id="PF22691">
    <property type="entry name" value="Thiolase_C_1"/>
    <property type="match status" value="1"/>
</dbReference>
<organism evidence="9 10">
    <name type="scientific">Candidatus Agrococcus pullicola</name>
    <dbReference type="NCBI Taxonomy" id="2838429"/>
    <lineage>
        <taxon>Bacteria</taxon>
        <taxon>Bacillati</taxon>
        <taxon>Actinomycetota</taxon>
        <taxon>Actinomycetes</taxon>
        <taxon>Micrococcales</taxon>
        <taxon>Microbacteriaceae</taxon>
        <taxon>Agrococcus</taxon>
    </lineage>
</organism>
<evidence type="ECO:0000313" key="9">
    <source>
        <dbReference type="EMBL" id="HIY64910.1"/>
    </source>
</evidence>
<evidence type="ECO:0000256" key="5">
    <source>
        <dbReference type="ARBA" id="ARBA00023121"/>
    </source>
</evidence>
<dbReference type="Gene3D" id="3.40.47.10">
    <property type="match status" value="1"/>
</dbReference>
<dbReference type="CDD" id="cd00829">
    <property type="entry name" value="SCP-x_thiolase"/>
    <property type="match status" value="1"/>
</dbReference>
<reference evidence="9" key="2">
    <citation type="submission" date="2021-04" db="EMBL/GenBank/DDBJ databases">
        <authorList>
            <person name="Gilroy R."/>
        </authorList>
    </citation>
    <scope>NUCLEOTIDE SEQUENCE</scope>
    <source>
        <strain evidence="9">ChiGjej1B1-98</strain>
    </source>
</reference>
<dbReference type="InterPro" id="IPR020613">
    <property type="entry name" value="Thiolase_CS"/>
</dbReference>
<evidence type="ECO:0000256" key="2">
    <source>
        <dbReference type="ARBA" id="ARBA00022448"/>
    </source>
</evidence>
<sequence>MKKENAYVVGGSMIRMGKHRESSYPDLAVPAVLGALKDASIDKSQLGAMYCGHAFGGMLTGQRISKEIGFGGIPIVNTDNACSGGATAMHLAVNAIEAGEVDVALVVGVERLTQFGGGTLPLVGEDPEVQQGIVMPAVYAMRAQRFLHERDATRTDLAHVSVKARKHGRLNPFAQFQSEVTVEEVLMSRPIADPLTLMQCCPTGDGAAAVVVMSESAYRKHKVPAAMRVAASELHSGEFVEGFRDMLWPEISAHCAQDAFEAAGFGADEIDTVELHDAFSIAELVYYEALGFTERGGAVPFLREGRSTYGGDVVVNPSGGLLAKGHPVGASGVAQIVEMLWQLTDRAGARQVQGARTAMTHVTGGGIAGFDHGACSIHIFESVR</sequence>
<dbReference type="InterPro" id="IPR055140">
    <property type="entry name" value="Thiolase_C_2"/>
</dbReference>
<evidence type="ECO:0000256" key="1">
    <source>
        <dbReference type="ARBA" id="ARBA00012352"/>
    </source>
</evidence>
<proteinExistence type="predicted"/>
<dbReference type="GO" id="GO:0016747">
    <property type="term" value="F:acyltransferase activity, transferring groups other than amino-acyl groups"/>
    <property type="evidence" value="ECO:0007669"/>
    <property type="project" value="InterPro"/>
</dbReference>
<dbReference type="PIRSF" id="PIRSF000429">
    <property type="entry name" value="Ac-CoA_Ac_transf"/>
    <property type="match status" value="1"/>
</dbReference>
<evidence type="ECO:0000256" key="4">
    <source>
        <dbReference type="ARBA" id="ARBA00023055"/>
    </source>
</evidence>
<dbReference type="SUPFAM" id="SSF53901">
    <property type="entry name" value="Thiolase-like"/>
    <property type="match status" value="1"/>
</dbReference>
<feature type="domain" description="Thiolase N-terminal" evidence="7">
    <location>
        <begin position="7"/>
        <end position="216"/>
    </location>
</feature>
<evidence type="ECO:0000259" key="8">
    <source>
        <dbReference type="Pfam" id="PF22691"/>
    </source>
</evidence>
<dbReference type="GO" id="GO:0008289">
    <property type="term" value="F:lipid binding"/>
    <property type="evidence" value="ECO:0007669"/>
    <property type="project" value="UniProtKB-KW"/>
</dbReference>
<accession>A0A9D2C928</accession>
<dbReference type="EMBL" id="DXDC01000036">
    <property type="protein sequence ID" value="HIY64910.1"/>
    <property type="molecule type" value="Genomic_DNA"/>
</dbReference>
<evidence type="ECO:0000256" key="3">
    <source>
        <dbReference type="ARBA" id="ARBA00022679"/>
    </source>
</evidence>
<gene>
    <name evidence="9" type="ORF">H9830_01375</name>
</gene>